<dbReference type="Proteomes" id="UP001174934">
    <property type="component" value="Unassembled WGS sequence"/>
</dbReference>
<feature type="signal peptide" evidence="1">
    <location>
        <begin position="1"/>
        <end position="20"/>
    </location>
</feature>
<evidence type="ECO:0000313" key="2">
    <source>
        <dbReference type="EMBL" id="KAK0610162.1"/>
    </source>
</evidence>
<accession>A0AA39TGM9</accession>
<keyword evidence="1" id="KW-0732">Signal</keyword>
<name>A0AA39TGM9_9PEZI</name>
<reference evidence="2" key="1">
    <citation type="submission" date="2023-06" db="EMBL/GenBank/DDBJ databases">
        <title>Genome-scale phylogeny and comparative genomics of the fungal order Sordariales.</title>
        <authorList>
            <consortium name="Lawrence Berkeley National Laboratory"/>
            <person name="Hensen N."/>
            <person name="Bonometti L."/>
            <person name="Westerberg I."/>
            <person name="Brannstrom I.O."/>
            <person name="Guillou S."/>
            <person name="Cros-Aarteil S."/>
            <person name="Calhoun S."/>
            <person name="Haridas S."/>
            <person name="Kuo A."/>
            <person name="Mondo S."/>
            <person name="Pangilinan J."/>
            <person name="Riley R."/>
            <person name="LaButti K."/>
            <person name="Andreopoulos B."/>
            <person name="Lipzen A."/>
            <person name="Chen C."/>
            <person name="Yanf M."/>
            <person name="Daum C."/>
            <person name="Ng V."/>
            <person name="Clum A."/>
            <person name="Steindorff A."/>
            <person name="Ohm R."/>
            <person name="Martin F."/>
            <person name="Silar P."/>
            <person name="Natvig D."/>
            <person name="Lalanne C."/>
            <person name="Gautier V."/>
            <person name="Ament-velasquez S.L."/>
            <person name="Kruys A."/>
            <person name="Hutchinson M.I."/>
            <person name="Powell A.J."/>
            <person name="Barry K."/>
            <person name="Miller A.N."/>
            <person name="Grigoriev I.V."/>
            <person name="Debuchy R."/>
            <person name="Gladieux P."/>
            <person name="Thoren M.H."/>
            <person name="Johannesson H."/>
        </authorList>
    </citation>
    <scope>NUCLEOTIDE SEQUENCE</scope>
    <source>
        <strain evidence="2">SMH3391-2</strain>
    </source>
</reference>
<sequence length="148" mass="15571">MKSLTPVLLLALGLITGSTAAPLEERDVQTVHLTFHGGPAEYSLAFPADGNVYATNSSIAISIIDAPDFLALTQCTFITSGEKTLASTITAQGLTQILVGPPQPITGVSCVGSCIYTYGDCYRNGQFLGQCCNGFCAANKCRPWVSPY</sequence>
<comment type="caution">
    <text evidence="2">The sequence shown here is derived from an EMBL/GenBank/DDBJ whole genome shotgun (WGS) entry which is preliminary data.</text>
</comment>
<organism evidence="2 3">
    <name type="scientific">Bombardia bombarda</name>
    <dbReference type="NCBI Taxonomy" id="252184"/>
    <lineage>
        <taxon>Eukaryota</taxon>
        <taxon>Fungi</taxon>
        <taxon>Dikarya</taxon>
        <taxon>Ascomycota</taxon>
        <taxon>Pezizomycotina</taxon>
        <taxon>Sordariomycetes</taxon>
        <taxon>Sordariomycetidae</taxon>
        <taxon>Sordariales</taxon>
        <taxon>Lasiosphaeriaceae</taxon>
        <taxon>Bombardia</taxon>
    </lineage>
</organism>
<evidence type="ECO:0000256" key="1">
    <source>
        <dbReference type="SAM" id="SignalP"/>
    </source>
</evidence>
<dbReference type="EMBL" id="JAULSR010000011">
    <property type="protein sequence ID" value="KAK0610162.1"/>
    <property type="molecule type" value="Genomic_DNA"/>
</dbReference>
<keyword evidence="3" id="KW-1185">Reference proteome</keyword>
<evidence type="ECO:0008006" key="4">
    <source>
        <dbReference type="Google" id="ProtNLM"/>
    </source>
</evidence>
<proteinExistence type="predicted"/>
<feature type="chain" id="PRO_5041464193" description="SSCRP protein" evidence="1">
    <location>
        <begin position="21"/>
        <end position="148"/>
    </location>
</feature>
<evidence type="ECO:0000313" key="3">
    <source>
        <dbReference type="Proteomes" id="UP001174934"/>
    </source>
</evidence>
<protein>
    <recommendedName>
        <fullName evidence="4">SSCRP protein</fullName>
    </recommendedName>
</protein>
<gene>
    <name evidence="2" type="ORF">B0T17DRAFT_546031</name>
</gene>
<dbReference type="AlphaFoldDB" id="A0AA39TGM9"/>